<proteinExistence type="predicted"/>
<dbReference type="AlphaFoldDB" id="A0A1B7W1H9"/>
<evidence type="ECO:0000313" key="3">
    <source>
        <dbReference type="Proteomes" id="UP000092382"/>
    </source>
</evidence>
<dbReference type="Proteomes" id="UP000092382">
    <property type="component" value="Unassembled WGS sequence"/>
</dbReference>
<name>A0A1B7W1H9_APHFL</name>
<evidence type="ECO:0000313" key="2">
    <source>
        <dbReference type="EMBL" id="OBQ27138.1"/>
    </source>
</evidence>
<keyword evidence="1" id="KW-1133">Transmembrane helix</keyword>
<dbReference type="PATRIC" id="fig|1710894.3.peg.3922"/>
<dbReference type="EMBL" id="LJOY01000003">
    <property type="protein sequence ID" value="OBQ27138.1"/>
    <property type="molecule type" value="Genomic_DNA"/>
</dbReference>
<keyword evidence="1" id="KW-0472">Membrane</keyword>
<evidence type="ECO:0000256" key="1">
    <source>
        <dbReference type="SAM" id="Phobius"/>
    </source>
</evidence>
<gene>
    <name evidence="2" type="ORF">AN481_01445</name>
</gene>
<reference evidence="2 3" key="1">
    <citation type="submission" date="2015-09" db="EMBL/GenBank/DDBJ databases">
        <title>Whole genome shotgun sequence assembly of Aphanizomenon flos-aquae UKL13.</title>
        <authorList>
            <person name="Driscoll C."/>
        </authorList>
    </citation>
    <scope>NUCLEOTIDE SEQUENCE [LARGE SCALE GENOMIC DNA]</scope>
    <source>
        <strain evidence="2">MDT13</strain>
    </source>
</reference>
<sequence>MDENYHIIGFDFWEIYFWGGENNTVTDFLKPVIQHIIGSECTKYSSNCGKEYGCSTTVSKFGWRLFAGNTHCCLFLLEFKMVYLWVCGTGVYVLFSVLFLSGVAGSFPVCEFEPPSSKNCLN</sequence>
<feature type="transmembrane region" description="Helical" evidence="1">
    <location>
        <begin position="82"/>
        <end position="107"/>
    </location>
</feature>
<organism evidence="2 3">
    <name type="scientific">Aphanizomenon flos-aquae LD13</name>
    <dbReference type="NCBI Taxonomy" id="1710894"/>
    <lineage>
        <taxon>Bacteria</taxon>
        <taxon>Bacillati</taxon>
        <taxon>Cyanobacteriota</taxon>
        <taxon>Cyanophyceae</taxon>
        <taxon>Nostocales</taxon>
        <taxon>Aphanizomenonaceae</taxon>
        <taxon>Aphanizomenon</taxon>
    </lineage>
</organism>
<accession>A0A1B7W1H9</accession>
<keyword evidence="1" id="KW-0812">Transmembrane</keyword>
<dbReference type="STRING" id="1803587.GCA_001593825_01514"/>
<comment type="caution">
    <text evidence="2">The sequence shown here is derived from an EMBL/GenBank/DDBJ whole genome shotgun (WGS) entry which is preliminary data.</text>
</comment>
<protein>
    <submittedName>
        <fullName evidence="2">Uncharacterized protein</fullName>
    </submittedName>
</protein>